<keyword evidence="2" id="KW-0862">Zinc</keyword>
<keyword evidence="1" id="KW-0479">Metal-binding</keyword>
<protein>
    <recommendedName>
        <fullName evidence="4">Alcohol dehydrogenase-like N-terminal domain-containing protein</fullName>
    </recommendedName>
</protein>
<dbReference type="InterPro" id="IPR011032">
    <property type="entry name" value="GroES-like_sf"/>
</dbReference>
<feature type="domain" description="Alcohol dehydrogenase-like N-terminal" evidence="4">
    <location>
        <begin position="31"/>
        <end position="143"/>
    </location>
</feature>
<dbReference type="PANTHER" id="PTHR42683">
    <property type="entry name" value="ALDEHYDE REDUCTASE"/>
    <property type="match status" value="1"/>
</dbReference>
<organism evidence="5 6">
    <name type="scientific">Cryptococcus bacillisporus CA1873</name>
    <dbReference type="NCBI Taxonomy" id="1296111"/>
    <lineage>
        <taxon>Eukaryota</taxon>
        <taxon>Fungi</taxon>
        <taxon>Dikarya</taxon>
        <taxon>Basidiomycota</taxon>
        <taxon>Agaricomycotina</taxon>
        <taxon>Tremellomycetes</taxon>
        <taxon>Tremellales</taxon>
        <taxon>Cryptococcaceae</taxon>
        <taxon>Cryptococcus</taxon>
        <taxon>Cryptococcus gattii species complex</taxon>
    </lineage>
</organism>
<dbReference type="InterPro" id="IPR047109">
    <property type="entry name" value="CAD-like"/>
</dbReference>
<proteinExistence type="predicted"/>
<dbReference type="Gene3D" id="3.90.180.10">
    <property type="entry name" value="Medium-chain alcohol dehydrogenases, catalytic domain"/>
    <property type="match status" value="1"/>
</dbReference>
<accession>A0ABR5BBY9</accession>
<dbReference type="SUPFAM" id="SSF50129">
    <property type="entry name" value="GroES-like"/>
    <property type="match status" value="1"/>
</dbReference>
<evidence type="ECO:0000313" key="6">
    <source>
        <dbReference type="Proteomes" id="UP000053800"/>
    </source>
</evidence>
<name>A0ABR5BBY9_CRYGA</name>
<reference evidence="5 6" key="1">
    <citation type="submission" date="2015-01" db="EMBL/GenBank/DDBJ databases">
        <title>The Genome Sequence of Cryptococcus gattii CA1873.</title>
        <authorList>
            <consortium name="The Broad Institute Genomics Platform"/>
            <person name="Cuomo C."/>
            <person name="Litvintseva A."/>
            <person name="Chen Y."/>
            <person name="Heitman J."/>
            <person name="Sun S."/>
            <person name="Springer D."/>
            <person name="Dromer F."/>
            <person name="Young S."/>
            <person name="Zeng Q."/>
            <person name="Gargeya S."/>
            <person name="Abouelleil A."/>
            <person name="Alvarado L."/>
            <person name="Chapman S.B."/>
            <person name="Gainer-Dewar J."/>
            <person name="Goldberg J."/>
            <person name="Griggs A."/>
            <person name="Gujja S."/>
            <person name="Hansen M."/>
            <person name="Howarth C."/>
            <person name="Imamovic A."/>
            <person name="Larimer J."/>
            <person name="Murphy C."/>
            <person name="Naylor J."/>
            <person name="Pearson M."/>
            <person name="Priest M."/>
            <person name="Roberts A."/>
            <person name="Saif S."/>
            <person name="Shea T."/>
            <person name="Sykes S."/>
            <person name="Wortman J."/>
            <person name="Nusbaum C."/>
            <person name="Birren B."/>
        </authorList>
    </citation>
    <scope>NUCLEOTIDE SEQUENCE [LARGE SCALE GENOMIC DNA]</scope>
    <source>
        <strain evidence="5 6">CA1873</strain>
    </source>
</reference>
<sequence length="144" mass="15699">MNSKVGLVWTRRPATVTCRSRNLLPRSGMKKDDVDVKILYCGICGSDVSSLSGECGPVKDICPQVCGHEIVGEVMRVGRTPENGLKIGDLVGIGAQSDSCRECEWCKEGKENYCATQTITFNYPYNRGPNGKGSIARGGFAKYW</sequence>
<dbReference type="EMBL" id="KN848895">
    <property type="protein sequence ID" value="KIR63807.1"/>
    <property type="molecule type" value="Genomic_DNA"/>
</dbReference>
<dbReference type="Pfam" id="PF08240">
    <property type="entry name" value="ADH_N"/>
    <property type="match status" value="1"/>
</dbReference>
<evidence type="ECO:0000256" key="3">
    <source>
        <dbReference type="ARBA" id="ARBA00023002"/>
    </source>
</evidence>
<evidence type="ECO:0000259" key="4">
    <source>
        <dbReference type="Pfam" id="PF08240"/>
    </source>
</evidence>
<keyword evidence="6" id="KW-1185">Reference proteome</keyword>
<evidence type="ECO:0000256" key="2">
    <source>
        <dbReference type="ARBA" id="ARBA00022833"/>
    </source>
</evidence>
<keyword evidence="3" id="KW-0560">Oxidoreductase</keyword>
<evidence type="ECO:0000256" key="1">
    <source>
        <dbReference type="ARBA" id="ARBA00022723"/>
    </source>
</evidence>
<dbReference type="Proteomes" id="UP000053800">
    <property type="component" value="Unassembled WGS sequence"/>
</dbReference>
<evidence type="ECO:0000313" key="5">
    <source>
        <dbReference type="EMBL" id="KIR63807.1"/>
    </source>
</evidence>
<gene>
    <name evidence="5" type="ORF">I314_03213</name>
</gene>
<dbReference type="InterPro" id="IPR013154">
    <property type="entry name" value="ADH-like_N"/>
</dbReference>